<accession>A0A0C4YU09</accession>
<evidence type="ECO:0000313" key="9">
    <source>
        <dbReference type="EMBL" id="QOT80754.1"/>
    </source>
</evidence>
<keyword evidence="5 7" id="KW-1133">Transmembrane helix</keyword>
<evidence type="ECO:0000256" key="5">
    <source>
        <dbReference type="ARBA" id="ARBA00022989"/>
    </source>
</evidence>
<dbReference type="Proteomes" id="UP000031843">
    <property type="component" value="Chromosome secondary"/>
</dbReference>
<evidence type="ECO:0000256" key="7">
    <source>
        <dbReference type="SAM" id="Phobius"/>
    </source>
</evidence>
<dbReference type="GO" id="GO:0005886">
    <property type="term" value="C:plasma membrane"/>
    <property type="evidence" value="ECO:0007669"/>
    <property type="project" value="UniProtKB-SubCell"/>
</dbReference>
<evidence type="ECO:0000313" key="10">
    <source>
        <dbReference type="Proteomes" id="UP000031843"/>
    </source>
</evidence>
<evidence type="ECO:0000313" key="11">
    <source>
        <dbReference type="Proteomes" id="UP000397656"/>
    </source>
</evidence>
<evidence type="ECO:0000256" key="1">
    <source>
        <dbReference type="ARBA" id="ARBA00004651"/>
    </source>
</evidence>
<dbReference type="Pfam" id="PF04226">
    <property type="entry name" value="Transgly_assoc"/>
    <property type="match status" value="1"/>
</dbReference>
<dbReference type="EMBL" id="CP010537">
    <property type="protein sequence ID" value="AJG24091.1"/>
    <property type="molecule type" value="Genomic_DNA"/>
</dbReference>
<comment type="subcellular location">
    <subcellularLocation>
        <location evidence="1">Cell membrane</location>
        <topology evidence="1">Multi-pass membrane protein</topology>
    </subcellularLocation>
</comment>
<dbReference type="Proteomes" id="UP000397656">
    <property type="component" value="Chromosome 2"/>
</dbReference>
<dbReference type="AlphaFoldDB" id="A0A0C4YU09"/>
<name>A0A0C4YU09_9BURK</name>
<dbReference type="PANTHER" id="PTHR33884">
    <property type="entry name" value="UPF0410 PROTEIN YMGE"/>
    <property type="match status" value="1"/>
</dbReference>
<dbReference type="PANTHER" id="PTHR33884:SF7">
    <property type="entry name" value="BSL8023 PROTEIN"/>
    <property type="match status" value="1"/>
</dbReference>
<keyword evidence="10" id="KW-1185">Reference proteome</keyword>
<gene>
    <name evidence="9" type="ORF">F7R26_025400</name>
    <name evidence="8" type="ORF">RR42_s2509</name>
</gene>
<dbReference type="InterPro" id="IPR007341">
    <property type="entry name" value="Transgly_assoc"/>
</dbReference>
<dbReference type="KEGG" id="cbw:RR42_s2509"/>
<keyword evidence="6 7" id="KW-0472">Membrane</keyword>
<evidence type="ECO:0000256" key="6">
    <source>
        <dbReference type="ARBA" id="ARBA00023136"/>
    </source>
</evidence>
<dbReference type="GeneID" id="98404280"/>
<reference evidence="8 10" key="1">
    <citation type="journal article" date="2015" name="Genome Announc.">
        <title>Complete Genome Sequence of Cupriavidus basilensis 4G11, Isolated from the Oak Ridge Field Research Center Site.</title>
        <authorList>
            <person name="Ray J."/>
            <person name="Waters R.J."/>
            <person name="Skerker J.M."/>
            <person name="Kuehl J.V."/>
            <person name="Price M.N."/>
            <person name="Huang J."/>
            <person name="Chakraborty R."/>
            <person name="Arkin A.P."/>
            <person name="Deutschbauer A."/>
        </authorList>
    </citation>
    <scope>NUCLEOTIDE SEQUENCE [LARGE SCALE GENOMIC DNA]</scope>
    <source>
        <strain evidence="8">4G11</strain>
    </source>
</reference>
<evidence type="ECO:0000313" key="8">
    <source>
        <dbReference type="EMBL" id="AJG24091.1"/>
    </source>
</evidence>
<organism evidence="8 10">
    <name type="scientific">Cupriavidus basilensis</name>
    <dbReference type="NCBI Taxonomy" id="68895"/>
    <lineage>
        <taxon>Bacteria</taxon>
        <taxon>Pseudomonadati</taxon>
        <taxon>Pseudomonadota</taxon>
        <taxon>Betaproteobacteria</taxon>
        <taxon>Burkholderiales</taxon>
        <taxon>Burkholderiaceae</taxon>
        <taxon>Cupriavidus</taxon>
    </lineage>
</organism>
<evidence type="ECO:0000256" key="2">
    <source>
        <dbReference type="ARBA" id="ARBA00011006"/>
    </source>
</evidence>
<keyword evidence="3" id="KW-1003">Cell membrane</keyword>
<evidence type="ECO:0000256" key="3">
    <source>
        <dbReference type="ARBA" id="ARBA00022475"/>
    </source>
</evidence>
<dbReference type="EMBL" id="CP062804">
    <property type="protein sequence ID" value="QOT80754.1"/>
    <property type="molecule type" value="Genomic_DNA"/>
</dbReference>
<dbReference type="STRING" id="68895.RR42_s2509"/>
<evidence type="ECO:0000256" key="4">
    <source>
        <dbReference type="ARBA" id="ARBA00022692"/>
    </source>
</evidence>
<reference evidence="9 11" key="2">
    <citation type="submission" date="2020-10" db="EMBL/GenBank/DDBJ databases">
        <title>Complete genome sequence of Cupriavidus basilensis CCUG 49340T.</title>
        <authorList>
            <person name="Salva-Serra F."/>
            <person name="Donoso R.A."/>
            <person name="Cho K.H."/>
            <person name="Yoo J.A."/>
            <person name="Lee K."/>
            <person name="Yoon S.-H."/>
            <person name="Perez-Pantoja D."/>
            <person name="Moore E.R.B."/>
        </authorList>
    </citation>
    <scope>NUCLEOTIDE SEQUENCE [LARGE SCALE GENOMIC DNA]</scope>
    <source>
        <strain evidence="11">CCUG 49340</strain>
        <strain evidence="9">DSM 11853</strain>
    </source>
</reference>
<dbReference type="OrthoDB" id="9811343at2"/>
<proteinExistence type="inferred from homology"/>
<feature type="transmembrane region" description="Helical" evidence="7">
    <location>
        <begin position="29"/>
        <end position="47"/>
    </location>
</feature>
<protein>
    <submittedName>
        <fullName evidence="9">GlsB/YeaQ/YmgE family stress response membrane protein</fullName>
    </submittedName>
    <submittedName>
        <fullName evidence="8">Transglycosylase associated protein</fullName>
    </submittedName>
</protein>
<sequence length="82" mass="8403">MHLIWTILIGFVAGLVARAITPGNGPSGFFLTAALGIGGALAATFLGQALHWYRPGQSAGFIGAVVGAVILLLAYHLISKKS</sequence>
<dbReference type="RefSeq" id="WP_017230370.1">
    <property type="nucleotide sequence ID" value="NZ_CP010537.1"/>
</dbReference>
<keyword evidence="4 7" id="KW-0812">Transmembrane</keyword>
<feature type="transmembrane region" description="Helical" evidence="7">
    <location>
        <begin position="59"/>
        <end position="78"/>
    </location>
</feature>
<comment type="similarity">
    <text evidence="2">Belongs to the UPF0410 family.</text>
</comment>